<dbReference type="NCBIfam" id="NF002469">
    <property type="entry name" value="PRK01712.1"/>
    <property type="match status" value="1"/>
</dbReference>
<feature type="domain" description="Flagellin N-terminal" evidence="13">
    <location>
        <begin position="805"/>
        <end position="938"/>
    </location>
</feature>
<dbReference type="SUPFAM" id="SSF141457">
    <property type="entry name" value="BH3618-like"/>
    <property type="match status" value="1"/>
</dbReference>
<dbReference type="InterPro" id="IPR001492">
    <property type="entry name" value="Flagellin"/>
</dbReference>
<dbReference type="EMBL" id="CAMXCT020002380">
    <property type="protein sequence ID" value="CAL1151170.1"/>
    <property type="molecule type" value="Genomic_DNA"/>
</dbReference>
<dbReference type="InterPro" id="IPR024046">
    <property type="entry name" value="Flagellar_assmbl_FliW_dom_sf"/>
</dbReference>
<dbReference type="SUPFAM" id="SSF64518">
    <property type="entry name" value="Phase 1 flagellin"/>
    <property type="match status" value="5"/>
</dbReference>
<dbReference type="InterPro" id="IPR019301">
    <property type="entry name" value="Flagellar_prot_FlgJ_N"/>
</dbReference>
<dbReference type="Pfam" id="PF00669">
    <property type="entry name" value="Flagellin_N"/>
    <property type="match status" value="2"/>
</dbReference>
<dbReference type="Pfam" id="PF22638">
    <property type="entry name" value="FlgK_D1"/>
    <property type="match status" value="1"/>
</dbReference>
<organism evidence="17">
    <name type="scientific">Cladocopium goreaui</name>
    <dbReference type="NCBI Taxonomy" id="2562237"/>
    <lineage>
        <taxon>Eukaryota</taxon>
        <taxon>Sar</taxon>
        <taxon>Alveolata</taxon>
        <taxon>Dinophyceae</taxon>
        <taxon>Suessiales</taxon>
        <taxon>Symbiodiniaceae</taxon>
        <taxon>Cladocopium</taxon>
    </lineage>
</organism>
<feature type="domain" description="Flagellar basal body rod protein N-terminal" evidence="12">
    <location>
        <begin position="241"/>
        <end position="261"/>
    </location>
</feature>
<dbReference type="Gene3D" id="6.10.10.10">
    <property type="entry name" value="Flagellar export chaperone, C-terminal domain"/>
    <property type="match status" value="1"/>
</dbReference>
<keyword evidence="4" id="KW-0963">Cytoplasm</keyword>
<reference evidence="17" key="1">
    <citation type="submission" date="2022-10" db="EMBL/GenBank/DDBJ databases">
        <authorList>
            <person name="Chen Y."/>
            <person name="Dougan E. K."/>
            <person name="Chan C."/>
            <person name="Rhodes N."/>
            <person name="Thang M."/>
        </authorList>
    </citation>
    <scope>NUCLEOTIDE SEQUENCE</scope>
</reference>
<feature type="domain" description="Flagellin C-terminal" evidence="14">
    <location>
        <begin position="2657"/>
        <end position="2741"/>
    </location>
</feature>
<evidence type="ECO:0000313" key="20">
    <source>
        <dbReference type="Proteomes" id="UP001152797"/>
    </source>
</evidence>
<evidence type="ECO:0000256" key="4">
    <source>
        <dbReference type="ARBA" id="ARBA00022490"/>
    </source>
</evidence>
<dbReference type="Gene3D" id="1.20.1330.10">
    <property type="entry name" value="f41 fragment of flagellin, N-terminal domain"/>
    <property type="match status" value="3"/>
</dbReference>
<evidence type="ECO:0000256" key="5">
    <source>
        <dbReference type="ARBA" id="ARBA00022491"/>
    </source>
</evidence>
<evidence type="ECO:0000259" key="16">
    <source>
        <dbReference type="Pfam" id="PF22638"/>
    </source>
</evidence>
<dbReference type="NCBIfam" id="TIGR02550">
    <property type="entry name" value="flagell_flgL"/>
    <property type="match status" value="1"/>
</dbReference>
<dbReference type="Gene3D" id="1.20.58.300">
    <property type="entry name" value="FlgN-like"/>
    <property type="match status" value="1"/>
</dbReference>
<feature type="domain" description="Flagellin N-terminal" evidence="13">
    <location>
        <begin position="1912"/>
        <end position="2034"/>
    </location>
</feature>
<evidence type="ECO:0000256" key="8">
    <source>
        <dbReference type="ARBA" id="ARBA00022845"/>
    </source>
</evidence>
<keyword evidence="10" id="KW-0975">Bacterial flagellum</keyword>
<dbReference type="InterPro" id="IPR010810">
    <property type="entry name" value="Flagellin_hook_IN_motif"/>
</dbReference>
<dbReference type="NCBIfam" id="TIGR00202">
    <property type="entry name" value="csrA"/>
    <property type="match status" value="1"/>
</dbReference>
<comment type="similarity">
    <text evidence="3">Belongs to the flagella basal body rod proteins family.</text>
</comment>
<dbReference type="GO" id="GO:0005198">
    <property type="term" value="F:structural molecule activity"/>
    <property type="evidence" value="ECO:0007669"/>
    <property type="project" value="InterPro"/>
</dbReference>
<keyword evidence="19" id="KW-0969">Cilium</keyword>
<evidence type="ECO:0000256" key="3">
    <source>
        <dbReference type="ARBA" id="ARBA00009677"/>
    </source>
</evidence>
<dbReference type="InterPro" id="IPR013384">
    <property type="entry name" value="Flagell_FlgL"/>
</dbReference>
<keyword evidence="9" id="KW-0694">RNA-binding</keyword>
<evidence type="ECO:0000256" key="2">
    <source>
        <dbReference type="ARBA" id="ARBA00004613"/>
    </source>
</evidence>
<dbReference type="Pfam" id="PF07196">
    <property type="entry name" value="Flagellin_IN"/>
    <property type="match status" value="1"/>
</dbReference>
<dbReference type="InterPro" id="IPR036107">
    <property type="entry name" value="CsrA_sf"/>
</dbReference>
<dbReference type="InterPro" id="IPR003751">
    <property type="entry name" value="CsrA"/>
</dbReference>
<keyword evidence="20" id="KW-1185">Reference proteome</keyword>
<dbReference type="Pfam" id="PF02599">
    <property type="entry name" value="CsrA"/>
    <property type="match status" value="1"/>
</dbReference>
<comment type="subcellular location">
    <subcellularLocation>
        <location evidence="1">Bacterial flagellum</location>
    </subcellularLocation>
    <subcellularLocation>
        <location evidence="2">Secreted</location>
    </subcellularLocation>
</comment>
<keyword evidence="6" id="KW-0964">Secreted</keyword>
<dbReference type="InterPro" id="IPR036679">
    <property type="entry name" value="FlgN-like_sf"/>
</dbReference>
<evidence type="ECO:0000256" key="6">
    <source>
        <dbReference type="ARBA" id="ARBA00022525"/>
    </source>
</evidence>
<dbReference type="GO" id="GO:0006417">
    <property type="term" value="P:regulation of translation"/>
    <property type="evidence" value="ECO:0007669"/>
    <property type="project" value="UniProtKB-KW"/>
</dbReference>
<keyword evidence="19" id="KW-0966">Cell projection</keyword>
<dbReference type="Pfam" id="PF02623">
    <property type="entry name" value="FliW"/>
    <property type="match status" value="1"/>
</dbReference>
<dbReference type="InterPro" id="IPR007809">
    <property type="entry name" value="FlgN-like"/>
</dbReference>
<evidence type="ECO:0000313" key="17">
    <source>
        <dbReference type="EMBL" id="CAI3997795.1"/>
    </source>
</evidence>
<dbReference type="GO" id="GO:0005576">
    <property type="term" value="C:extracellular region"/>
    <property type="evidence" value="ECO:0007669"/>
    <property type="project" value="UniProtKB-SubCell"/>
</dbReference>
<evidence type="ECO:0000259" key="13">
    <source>
        <dbReference type="Pfam" id="PF00669"/>
    </source>
</evidence>
<evidence type="ECO:0000313" key="19">
    <source>
        <dbReference type="EMBL" id="CAL4785107.1"/>
    </source>
</evidence>
<dbReference type="OrthoDB" id="8300257at2759"/>
<dbReference type="Pfam" id="PF00460">
    <property type="entry name" value="Flg_bb_rod"/>
    <property type="match status" value="1"/>
</dbReference>
<dbReference type="GO" id="GO:0003723">
    <property type="term" value="F:RNA binding"/>
    <property type="evidence" value="ECO:0007669"/>
    <property type="project" value="UniProtKB-KW"/>
</dbReference>
<evidence type="ECO:0000313" key="18">
    <source>
        <dbReference type="EMBL" id="CAL1151170.1"/>
    </source>
</evidence>
<name>A0A9P1CUQ0_9DINO</name>
<feature type="compositionally biased region" description="Basic and acidic residues" evidence="11">
    <location>
        <begin position="1874"/>
        <end position="1887"/>
    </location>
</feature>
<dbReference type="PANTHER" id="PTHR42792:SF1">
    <property type="entry name" value="FLAGELLAR HOOK-ASSOCIATED PROTEIN 3"/>
    <property type="match status" value="1"/>
</dbReference>
<dbReference type="HAMAP" id="MF_01185">
    <property type="entry name" value="FliW"/>
    <property type="match status" value="1"/>
</dbReference>
<evidence type="ECO:0000256" key="1">
    <source>
        <dbReference type="ARBA" id="ARBA00004365"/>
    </source>
</evidence>
<proteinExistence type="inferred from homology"/>
<dbReference type="PRINTS" id="PR00207">
    <property type="entry name" value="FLAGELLIN"/>
</dbReference>
<dbReference type="SUPFAM" id="SSF117130">
    <property type="entry name" value="CsrA-like"/>
    <property type="match status" value="1"/>
</dbReference>
<dbReference type="SUPFAM" id="SSF140566">
    <property type="entry name" value="FlgN-like"/>
    <property type="match status" value="1"/>
</dbReference>
<dbReference type="InterPro" id="IPR042187">
    <property type="entry name" value="Flagellin_C_sub2"/>
</dbReference>
<keyword evidence="19" id="KW-0282">Flagellum</keyword>
<dbReference type="InterPro" id="IPR001029">
    <property type="entry name" value="Flagellin_N"/>
</dbReference>
<dbReference type="Pfam" id="PF10135">
    <property type="entry name" value="Rod-binding"/>
    <property type="match status" value="1"/>
</dbReference>
<keyword evidence="8" id="KW-0810">Translation regulation</keyword>
<gene>
    <name evidence="17" type="ORF">C1SCF055_LOCUS24141</name>
</gene>
<dbReference type="PANTHER" id="PTHR42792">
    <property type="entry name" value="FLAGELLIN"/>
    <property type="match status" value="1"/>
</dbReference>
<evidence type="ECO:0000259" key="14">
    <source>
        <dbReference type="Pfam" id="PF00700"/>
    </source>
</evidence>
<feature type="domain" description="Flagellar hook-associated protein FlgK helical" evidence="16">
    <location>
        <begin position="320"/>
        <end position="546"/>
    </location>
</feature>
<dbReference type="Pfam" id="PF00700">
    <property type="entry name" value="Flagellin_C"/>
    <property type="match status" value="1"/>
</dbReference>
<evidence type="ECO:0000256" key="7">
    <source>
        <dbReference type="ARBA" id="ARBA00022795"/>
    </source>
</evidence>
<dbReference type="GO" id="GO:0006109">
    <property type="term" value="P:regulation of carbohydrate metabolic process"/>
    <property type="evidence" value="ECO:0007669"/>
    <property type="project" value="InterPro"/>
</dbReference>
<evidence type="ECO:0000259" key="15">
    <source>
        <dbReference type="Pfam" id="PF10135"/>
    </source>
</evidence>
<feature type="region of interest" description="Disordered" evidence="11">
    <location>
        <begin position="1874"/>
        <end position="1919"/>
    </location>
</feature>
<dbReference type="NCBIfam" id="TIGR02492">
    <property type="entry name" value="flgK_ends"/>
    <property type="match status" value="1"/>
</dbReference>
<dbReference type="Gene3D" id="2.60.40.4380">
    <property type="entry name" value="Translational regulator CsrA"/>
    <property type="match status" value="1"/>
</dbReference>
<dbReference type="Pfam" id="PF05130">
    <property type="entry name" value="FlgN"/>
    <property type="match status" value="1"/>
</dbReference>
<feature type="domain" description="Flagellar protein FlgJ N-terminal" evidence="15">
    <location>
        <begin position="3"/>
        <end position="49"/>
    </location>
</feature>
<dbReference type="EMBL" id="CAMXCT010002380">
    <property type="protein sequence ID" value="CAI3997795.1"/>
    <property type="molecule type" value="Genomic_DNA"/>
</dbReference>
<dbReference type="InterPro" id="IPR046358">
    <property type="entry name" value="Flagellin_C"/>
</dbReference>
<reference evidence="18" key="2">
    <citation type="submission" date="2024-04" db="EMBL/GenBank/DDBJ databases">
        <authorList>
            <person name="Chen Y."/>
            <person name="Shah S."/>
            <person name="Dougan E. K."/>
            <person name="Thang M."/>
            <person name="Chan C."/>
        </authorList>
    </citation>
    <scope>NUCLEOTIDE SEQUENCE [LARGE SCALE GENOMIC DNA]</scope>
</reference>
<dbReference type="FunFam" id="2.60.40.4380:FF:000002">
    <property type="entry name" value="Translational regulator CsrA"/>
    <property type="match status" value="1"/>
</dbReference>
<dbReference type="GO" id="GO:0006402">
    <property type="term" value="P:mRNA catabolic process"/>
    <property type="evidence" value="ECO:0007669"/>
    <property type="project" value="InterPro"/>
</dbReference>
<dbReference type="InterPro" id="IPR001444">
    <property type="entry name" value="Flag_bb_rod_N"/>
</dbReference>
<protein>
    <submittedName>
        <fullName evidence="19">Flagellar assembly factor FliW</fullName>
    </submittedName>
</protein>
<comment type="caution">
    <text evidence="17">The sequence shown here is derived from an EMBL/GenBank/DDBJ whole genome shotgun (WGS) entry which is preliminary data.</text>
</comment>
<evidence type="ECO:0000259" key="12">
    <source>
        <dbReference type="Pfam" id="PF00460"/>
    </source>
</evidence>
<dbReference type="InterPro" id="IPR053927">
    <property type="entry name" value="FlgK_helical"/>
</dbReference>
<evidence type="ECO:0000256" key="9">
    <source>
        <dbReference type="ARBA" id="ARBA00022884"/>
    </source>
</evidence>
<keyword evidence="7" id="KW-1005">Bacterial flagellum biogenesis</keyword>
<dbReference type="Gene3D" id="2.30.290.10">
    <property type="entry name" value="BH3618-like"/>
    <property type="match status" value="1"/>
</dbReference>
<sequence>MLKSMRQSVGEPAYFHGGMAEEQFQARLDQQMAADLAAGQGATFADSLFETDHPEAAALLAAADKETAAASSASRPTNADAPVGPHDWEQPLTELLAELSDTQASLLDVLDRKRQMLVGDDRAGLAEIQPEEQRLGERLQACLQRRQELLDTAGEQGLPHANLRTLAKALPTPTRDALAGPLREARSRSRVLQHQSLTNWVLVQRRLLQLSQMIEIVATGGRQAPTYPEKGPSAAGGVLVAMQIGLQVTSNNIANANTEGFVREKVNYAPAPVQQRGNLTIGLGVQVDSITQVIDEKLGQQLRDSGADLASANIQNDAYKELERLLGELSSGDLSTALTEFFGSIENTLNATSGDPLSVRNLAILEGEQLAAEIRRIDRGARDIRNRFDEQIGSSADVINQLTQKIRTLNVQITQIEGGSANTSQAGALRTERNNAVDQLAELIAVNVSEQPSGGLSVSVGGEFLVFEGQRRDVTFESGDESGEQTARLQFVDTGKELEIVGGSLQGWQVARDEIIDDFRSTLDRFASTLIHEFNLVHSQGQGLEGFDRITSQNGVDNANAPFAEAGLPFPVSNGEFVISVTNNATDSTVPTRVFVGALDNGEDATLADVAAQLEAIAGISASIDVQGRLTIESDSDAVSFSFSEDSSGLLASIGINTFFTGTGALDIGVNSELDGIENAAKFAASLDGVGGTTRNAVLMAGLTDEPLESLNGASISEKYDQLVNELAQNSTVAGSVAEGLAVFQGTLAAEYQAVTGVNLDEEAVEMLLLQDIFQATARYISTIQEPRAAAVTRIAPISTTRVTTSMTRDRLTNQIQADQRDLLTLQNQLSTGFRIFLPSDDPASAQRAIALQRTIERKEQSATNASGAQIALATADLALSNVSDQLNSLRAEALAVVDTIASEDERNATIETVDRLLDELTRVGNTTFTSTYVFGGTETTSPPYEEASLYVEFSGTEGSPQTYVDIGQLFDAGVSGADVFGGFSEPAGDGADLNPQLTPTTRLSQVNGGLGLSPDGAIEVLFQPTTPTEPAISTTIDLSRASTIEDVARLIEAGAPGDADLTVTVSGSGLRVDVANGGVTINEVGQGATARELGLLSTGVPLSNISGSDLDPVILRTDPLDDLLGAKARGRLDLGGGNNDLVLTAESNGSTLNGLTVEIVAGPPGAATAAYDGGTNTLTLTIEDGVSTAAEIADAINGAAGVPVTASTDYRDQTTLDAQGTGAVSAGYSGTPLSGGADGEVDVASGLLITNGSETYTVDTSSAETVEDLLSLLNTPDYGLDAQINAAGDGIDVRTRRSGADFTIGENGGTTATDLGIRTYTRSTRLADFNRGVGVFEEVDTQGLPEAAAQAQRLAQNEFVVTVVEDGVTQSYTIDPVGLTSVDDLIDQIAADTFDIVLGGPAITADLAAVGNGLVLSRTDVNDPGVAANGAGVTATLAAVNVAGGVVADSITVSGAYAERLGFVPPGEDSVSSTSGALTSEDRHVLEVDSVFTTLIRMREALVAEDSEALGREINRFDDDLERVSFGRAEVGVRLRNLESIQNRLADEQVELRSALSDEIDADLVEVISDYTAKQFSYQASLQTAGSLLNLSLLGLRDGARGPSSARAETLPVLAARGETIMQIQTTRFGSVEVRPADILTFPQGLIGLEPWSEWVALADGRHSGLGWLQSTERADLAFAVVSPRRFVPGYKVRVSARDLGPLEAPADATPQVVVTVSCHGEGALSLNLKAPLLVCLESRRGKQVVAKDDHPVRHWLGSAGSMRRTDAPMLVLSRQRDESIIIGDNVVVTVVDVRGDKVRLGIDAPVEIPVHRREVYEAIQRENRRASEISTEQARQAGGDEKALCLRLPDVSRSVVRRLTVGPAEPCVRRVETRTEARAKPSERHTSRKSHRDGDRESVSHDATAADPHTANANLSQSLTRLSTGLRINTGADDPAGLIASENLRSDITSIRRAIGNTDRANQVIATADSALGQVSSLLNDIRGLVTESANSGALSDEQIAANQLQVDSSLEALNRIAQTTTFQGRRLLDGSLDFLTNSGANPTAISNVQIDQANLGATGSVAVDVTVSTAATQASVAIDNLPDVTPTTTTSLEFDVQTSAAVGSTGSVDFDIVTTDTVQSVTTLTLGGAGADEIAITAVEDGIADGLAGNGFAIVVNDATTVANGAVATFDGTTLTIDADITNGVGSDDVAAAIQAAGGASAIFTAVSDGTDNLLAGDEAAIEAITGGNTSAGADAVSTTETIDIVGVAGVASNINIAFAESALGAAGPTTNVIGNATSGYTLQINSDTAAGVGIGDIRTAIEGIAEVDSATITTAGTSTYRGIEVGGASTFLDAPPATEALINGADAVTATQTIDITTAVGFAGDFTIDLDASTDTSGAVILSGSAATGYTIDIDDDTGTTVEQIRAAIESIAEVGTATLGQNTTGTLTFNAANGDTVPAQLSVVGAGVGTESTGLDADLVFELAGENGSEVLSFEAGTTITQLIDGVNAISDATGVTAAADDAGTGVVFTSSGYGSNAFVDLQIIDEGTGATPAGTFTTAISEGTRSTGTDVTATVNGISATGDGNDLSINTATLDLSATLTAGFVGSSTFTITGGGALFQLGPDVVSNQQARLGINSVNTAALGGTEGLLYQLGTGGDADLASDPTTAAAIVESAIDQVTSLRGRLGAFQRTSLETNRNALNDTLSNLTEAESSIRDADFAEETANLTRSQILVQSGTRVLAIANQNPQNVLALLN</sequence>
<dbReference type="EMBL" id="CAMXCT030002380">
    <property type="protein sequence ID" value="CAL4785107.1"/>
    <property type="molecule type" value="Genomic_DNA"/>
</dbReference>
<dbReference type="Proteomes" id="UP001152797">
    <property type="component" value="Unassembled WGS sequence"/>
</dbReference>
<dbReference type="InterPro" id="IPR003775">
    <property type="entry name" value="Flagellar_assembly_factor_FliW"/>
</dbReference>
<keyword evidence="5" id="KW-0678">Repressor</keyword>
<dbReference type="HAMAP" id="MF_00167">
    <property type="entry name" value="CsrA"/>
    <property type="match status" value="1"/>
</dbReference>
<accession>A0A9P1CUQ0</accession>
<evidence type="ECO:0000256" key="11">
    <source>
        <dbReference type="SAM" id="MobiDB-lite"/>
    </source>
</evidence>
<evidence type="ECO:0000256" key="10">
    <source>
        <dbReference type="ARBA" id="ARBA00023143"/>
    </source>
</evidence>
<dbReference type="InterPro" id="IPR002371">
    <property type="entry name" value="FlgK"/>
</dbReference>